<dbReference type="PANTHER" id="PTHR11566:SF169">
    <property type="entry name" value="DYNAMIN-LIKE PROTEIN C"/>
    <property type="match status" value="1"/>
</dbReference>
<feature type="domain" description="Dynamin-type G" evidence="1">
    <location>
        <begin position="1"/>
        <end position="139"/>
    </location>
</feature>
<gene>
    <name evidence="2" type="ORF">DUNSADRAFT_8893</name>
</gene>
<dbReference type="Proteomes" id="UP000815325">
    <property type="component" value="Unassembled WGS sequence"/>
</dbReference>
<keyword evidence="3" id="KW-1185">Reference proteome</keyword>
<organism evidence="2 3">
    <name type="scientific">Dunaliella salina</name>
    <name type="common">Green alga</name>
    <name type="synonym">Protococcus salinus</name>
    <dbReference type="NCBI Taxonomy" id="3046"/>
    <lineage>
        <taxon>Eukaryota</taxon>
        <taxon>Viridiplantae</taxon>
        <taxon>Chlorophyta</taxon>
        <taxon>core chlorophytes</taxon>
        <taxon>Chlorophyceae</taxon>
        <taxon>CS clade</taxon>
        <taxon>Chlamydomonadales</taxon>
        <taxon>Dunaliellaceae</taxon>
        <taxon>Dunaliella</taxon>
    </lineage>
</organism>
<proteinExistence type="predicted"/>
<dbReference type="InterPro" id="IPR030381">
    <property type="entry name" value="G_DYNAMIN_dom"/>
</dbReference>
<dbReference type="PANTHER" id="PTHR11566">
    <property type="entry name" value="DYNAMIN"/>
    <property type="match status" value="1"/>
</dbReference>
<accession>A0ABQ7FSU9</accession>
<dbReference type="InterPro" id="IPR045063">
    <property type="entry name" value="Dynamin_N"/>
</dbReference>
<dbReference type="SUPFAM" id="SSF52540">
    <property type="entry name" value="P-loop containing nucleoside triphosphate hydrolases"/>
    <property type="match status" value="1"/>
</dbReference>
<evidence type="ECO:0000313" key="3">
    <source>
        <dbReference type="Proteomes" id="UP000815325"/>
    </source>
</evidence>
<dbReference type="Pfam" id="PF00350">
    <property type="entry name" value="Dynamin_N"/>
    <property type="match status" value="1"/>
</dbReference>
<sequence length="139" mass="15801">MQFRFNVREVEMGTRRPLIVQMYHDPTAHEPRCRLQDEDTEEYGPAITPETAVADAIMQRTQDHLQKLGGATVSSKPVVMKVEYAYCPNLTIIDTPGFILKAKNGEADRTPEDILNMVKAQAQPAHRWVCWGGKELYDL</sequence>
<dbReference type="EMBL" id="MU072641">
    <property type="protein sequence ID" value="KAF5825543.1"/>
    <property type="molecule type" value="Genomic_DNA"/>
</dbReference>
<dbReference type="InterPro" id="IPR027417">
    <property type="entry name" value="P-loop_NTPase"/>
</dbReference>
<protein>
    <recommendedName>
        <fullName evidence="1">Dynamin-type G domain-containing protein</fullName>
    </recommendedName>
</protein>
<dbReference type="InterPro" id="IPR022812">
    <property type="entry name" value="Dynamin"/>
</dbReference>
<name>A0ABQ7FSU9_DUNSA</name>
<evidence type="ECO:0000259" key="1">
    <source>
        <dbReference type="PROSITE" id="PS51718"/>
    </source>
</evidence>
<comment type="caution">
    <text evidence="2">The sequence shown here is derived from an EMBL/GenBank/DDBJ whole genome shotgun (WGS) entry which is preliminary data.</text>
</comment>
<dbReference type="PROSITE" id="PS51718">
    <property type="entry name" value="G_DYNAMIN_2"/>
    <property type="match status" value="1"/>
</dbReference>
<evidence type="ECO:0000313" key="2">
    <source>
        <dbReference type="EMBL" id="KAF5825543.1"/>
    </source>
</evidence>
<reference evidence="2" key="1">
    <citation type="submission" date="2017-08" db="EMBL/GenBank/DDBJ databases">
        <authorList>
            <person name="Polle J.E."/>
            <person name="Barry K."/>
            <person name="Cushman J."/>
            <person name="Schmutz J."/>
            <person name="Tran D."/>
            <person name="Hathwaick L.T."/>
            <person name="Yim W.C."/>
            <person name="Jenkins J."/>
            <person name="Mckie-Krisberg Z.M."/>
            <person name="Prochnik S."/>
            <person name="Lindquist E."/>
            <person name="Dockter R.B."/>
            <person name="Adam C."/>
            <person name="Molina H."/>
            <person name="Bunkerborg J."/>
            <person name="Jin E."/>
            <person name="Buchheim M."/>
            <person name="Magnuson J."/>
        </authorList>
    </citation>
    <scope>NUCLEOTIDE SEQUENCE</scope>
    <source>
        <strain evidence="2">CCAP 19/18</strain>
    </source>
</reference>
<dbReference type="Gene3D" id="3.40.50.300">
    <property type="entry name" value="P-loop containing nucleotide triphosphate hydrolases"/>
    <property type="match status" value="1"/>
</dbReference>